<sequence length="95" mass="10013">MTTTLYVLHVTSNKAHYPAQKERLKGSVATQQPTPGPSKACLVKGNDQNPTPGPSNPSGEQQKKTGPSVETEKMIACGAGTEHGLVEGTHPPMLH</sequence>
<evidence type="ECO:0000313" key="3">
    <source>
        <dbReference type="Proteomes" id="UP000683000"/>
    </source>
</evidence>
<protein>
    <submittedName>
        <fullName evidence="2">Uncharacterized protein</fullName>
    </submittedName>
</protein>
<organism evidence="2 3">
    <name type="scientific">Boletus reticuloceps</name>
    <dbReference type="NCBI Taxonomy" id="495285"/>
    <lineage>
        <taxon>Eukaryota</taxon>
        <taxon>Fungi</taxon>
        <taxon>Dikarya</taxon>
        <taxon>Basidiomycota</taxon>
        <taxon>Agaricomycotina</taxon>
        <taxon>Agaricomycetes</taxon>
        <taxon>Agaricomycetidae</taxon>
        <taxon>Boletales</taxon>
        <taxon>Boletineae</taxon>
        <taxon>Boletaceae</taxon>
        <taxon>Boletoideae</taxon>
        <taxon>Boletus</taxon>
    </lineage>
</organism>
<accession>A0A8I3AAW0</accession>
<feature type="compositionally biased region" description="Polar residues" evidence="1">
    <location>
        <begin position="46"/>
        <end position="60"/>
    </location>
</feature>
<comment type="caution">
    <text evidence="2">The sequence shown here is derived from an EMBL/GenBank/DDBJ whole genome shotgun (WGS) entry which is preliminary data.</text>
</comment>
<evidence type="ECO:0000313" key="2">
    <source>
        <dbReference type="EMBL" id="KAG6376653.1"/>
    </source>
</evidence>
<keyword evidence="3" id="KW-1185">Reference proteome</keyword>
<dbReference type="Proteomes" id="UP000683000">
    <property type="component" value="Unassembled WGS sequence"/>
</dbReference>
<dbReference type="EMBL" id="JAGFBS010000011">
    <property type="protein sequence ID" value="KAG6376653.1"/>
    <property type="molecule type" value="Genomic_DNA"/>
</dbReference>
<name>A0A8I3AAW0_9AGAM</name>
<feature type="region of interest" description="Disordered" evidence="1">
    <location>
        <begin position="13"/>
        <end position="71"/>
    </location>
</feature>
<evidence type="ECO:0000256" key="1">
    <source>
        <dbReference type="SAM" id="MobiDB-lite"/>
    </source>
</evidence>
<reference evidence="2" key="1">
    <citation type="submission" date="2021-03" db="EMBL/GenBank/DDBJ databases">
        <title>Evolutionary innovations through gain and loss of genes in the ectomycorrhizal Boletales.</title>
        <authorList>
            <person name="Wu G."/>
            <person name="Miyauchi S."/>
            <person name="Morin E."/>
            <person name="Yang Z.-L."/>
            <person name="Xu J."/>
            <person name="Martin F.M."/>
        </authorList>
    </citation>
    <scope>NUCLEOTIDE SEQUENCE</scope>
    <source>
        <strain evidence="2">BR01</strain>
    </source>
</reference>
<dbReference type="AlphaFoldDB" id="A0A8I3AAW0"/>
<gene>
    <name evidence="2" type="ORF">JVT61DRAFT_1643</name>
</gene>
<proteinExistence type="predicted"/>